<dbReference type="Gene3D" id="2.140.10.10">
    <property type="entry name" value="Quinoprotein alcohol dehydrogenase-like superfamily"/>
    <property type="match status" value="1"/>
</dbReference>
<evidence type="ECO:0000256" key="8">
    <source>
        <dbReference type="PIRSR" id="PIRSR617512-4"/>
    </source>
</evidence>
<reference evidence="12" key="1">
    <citation type="submission" date="2021-03" db="EMBL/GenBank/DDBJ databases">
        <title>Whole genome sequence of Jiella sp. CQZ9-1.</title>
        <authorList>
            <person name="Tuo L."/>
        </authorList>
    </citation>
    <scope>NUCLEOTIDE SEQUENCE</scope>
    <source>
        <strain evidence="12">CQZ9-1</strain>
    </source>
</reference>
<feature type="binding site" evidence="6">
    <location>
        <position position="77"/>
    </location>
    <ligand>
        <name>pyrroloquinoline quinone</name>
        <dbReference type="ChEBI" id="CHEBI:58442"/>
    </ligand>
</feature>
<evidence type="ECO:0000256" key="6">
    <source>
        <dbReference type="PIRSR" id="PIRSR617512-2"/>
    </source>
</evidence>
<dbReference type="GO" id="GO:0005509">
    <property type="term" value="F:calcium ion binding"/>
    <property type="evidence" value="ECO:0007669"/>
    <property type="project" value="InterPro"/>
</dbReference>
<protein>
    <submittedName>
        <fullName evidence="12">Methanol/ethanol family PQQ-dependent dehydrogenase</fullName>
    </submittedName>
</protein>
<comment type="cofactor">
    <cofactor evidence="6">
        <name>pyrroloquinoline quinone</name>
        <dbReference type="ChEBI" id="CHEBI:58442"/>
    </cofactor>
    <text evidence="6">Binds 1 PQQ group per subunit.</text>
</comment>
<dbReference type="Proteomes" id="UP000664122">
    <property type="component" value="Unassembled WGS sequence"/>
</dbReference>
<evidence type="ECO:0000256" key="9">
    <source>
        <dbReference type="SAM" id="MobiDB-lite"/>
    </source>
</evidence>
<dbReference type="GO" id="GO:0016614">
    <property type="term" value="F:oxidoreductase activity, acting on CH-OH group of donors"/>
    <property type="evidence" value="ECO:0007669"/>
    <property type="project" value="InterPro"/>
</dbReference>
<dbReference type="SUPFAM" id="SSF50998">
    <property type="entry name" value="Quinoprotein alcohol dehydrogenase-like"/>
    <property type="match status" value="1"/>
</dbReference>
<feature type="chain" id="PRO_5036714461" evidence="10">
    <location>
        <begin position="22"/>
        <end position="608"/>
    </location>
</feature>
<keyword evidence="10" id="KW-0732">Signal</keyword>
<feature type="binding site" evidence="7">
    <location>
        <position position="277"/>
    </location>
    <ligand>
        <name>Ca(2+)</name>
        <dbReference type="ChEBI" id="CHEBI:29108"/>
    </ligand>
</feature>
<dbReference type="RefSeq" id="WP_207256151.1">
    <property type="nucleotide sequence ID" value="NZ_JAFMPP010000002.1"/>
</dbReference>
<dbReference type="PANTHER" id="PTHR32303">
    <property type="entry name" value="QUINOPROTEIN ALCOHOL DEHYDROGENASE (CYTOCHROME C)"/>
    <property type="match status" value="1"/>
</dbReference>
<dbReference type="InterPro" id="IPR002372">
    <property type="entry name" value="PQQ_rpt_dom"/>
</dbReference>
<dbReference type="EMBL" id="JAFMPP010000002">
    <property type="protein sequence ID" value="MBO0661489.1"/>
    <property type="molecule type" value="Genomic_DNA"/>
</dbReference>
<evidence type="ECO:0000256" key="2">
    <source>
        <dbReference type="ARBA" id="ARBA00022723"/>
    </source>
</evidence>
<keyword evidence="2 7" id="KW-0479">Metal-binding</keyword>
<dbReference type="InterPro" id="IPR011047">
    <property type="entry name" value="Quinoprotein_ADH-like_sf"/>
</dbReference>
<feature type="disulfide bond" evidence="8">
    <location>
        <begin position="125"/>
        <end position="126"/>
    </location>
</feature>
<dbReference type="CDD" id="cd10278">
    <property type="entry name" value="PQQ_MDH"/>
    <property type="match status" value="1"/>
</dbReference>
<comment type="caution">
    <text evidence="12">The sequence shown here is derived from an EMBL/GenBank/DDBJ whole genome shotgun (WGS) entry which is preliminary data.</text>
</comment>
<evidence type="ECO:0000256" key="1">
    <source>
        <dbReference type="ARBA" id="ARBA00008156"/>
    </source>
</evidence>
<feature type="region of interest" description="Disordered" evidence="9">
    <location>
        <begin position="374"/>
        <end position="422"/>
    </location>
</feature>
<dbReference type="SMART" id="SM00564">
    <property type="entry name" value="PQQ"/>
    <property type="match status" value="5"/>
</dbReference>
<dbReference type="NCBIfam" id="TIGR03075">
    <property type="entry name" value="PQQ_enz_alc_DH"/>
    <property type="match status" value="1"/>
</dbReference>
<gene>
    <name evidence="12" type="ORF">J1C48_02775</name>
</gene>
<evidence type="ECO:0000313" key="12">
    <source>
        <dbReference type="EMBL" id="MBO0661489.1"/>
    </source>
</evidence>
<feature type="domain" description="Pyrrolo-quinoline quinone repeat" evidence="11">
    <location>
        <begin position="36"/>
        <end position="389"/>
    </location>
</feature>
<feature type="binding site" evidence="6">
    <location>
        <position position="131"/>
    </location>
    <ligand>
        <name>pyrroloquinoline quinone</name>
        <dbReference type="ChEBI" id="CHEBI:58442"/>
    </ligand>
</feature>
<dbReference type="AlphaFoldDB" id="A0A939JUJ8"/>
<keyword evidence="13" id="KW-1185">Reference proteome</keyword>
<evidence type="ECO:0000256" key="4">
    <source>
        <dbReference type="ARBA" id="ARBA00023002"/>
    </source>
</evidence>
<keyword evidence="8" id="KW-1015">Disulfide bond</keyword>
<feature type="signal peptide" evidence="10">
    <location>
        <begin position="1"/>
        <end position="21"/>
    </location>
</feature>
<dbReference type="InterPro" id="IPR018391">
    <property type="entry name" value="PQQ_b-propeller_rpt"/>
</dbReference>
<proteinExistence type="inferred from homology"/>
<evidence type="ECO:0000313" key="13">
    <source>
        <dbReference type="Proteomes" id="UP000664122"/>
    </source>
</evidence>
<keyword evidence="4" id="KW-0560">Oxidoreductase</keyword>
<dbReference type="PANTHER" id="PTHR32303:SF4">
    <property type="entry name" value="QUINOPROTEIN GLUCOSE DEHYDROGENASE"/>
    <property type="match status" value="1"/>
</dbReference>
<feature type="binding site" evidence="6">
    <location>
        <position position="175"/>
    </location>
    <ligand>
        <name>pyrroloquinoline quinone</name>
        <dbReference type="ChEBI" id="CHEBI:58442"/>
    </ligand>
</feature>
<evidence type="ECO:0000256" key="7">
    <source>
        <dbReference type="PIRSR" id="PIRSR617512-3"/>
    </source>
</evidence>
<dbReference type="InterPro" id="IPR017512">
    <property type="entry name" value="PQQ_MeOH/EtOH_DH"/>
</dbReference>
<feature type="binding site" evidence="7">
    <location>
        <position position="193"/>
    </location>
    <ligand>
        <name>Ca(2+)</name>
        <dbReference type="ChEBI" id="CHEBI:29108"/>
    </ligand>
</feature>
<name>A0A939JUJ8_9HYPH</name>
<feature type="active site" description="Proton acceptor" evidence="5">
    <location>
        <position position="319"/>
    </location>
</feature>
<dbReference type="Pfam" id="PF01011">
    <property type="entry name" value="PQQ"/>
    <property type="match status" value="2"/>
</dbReference>
<accession>A0A939JUJ8</accession>
<evidence type="ECO:0000256" key="3">
    <source>
        <dbReference type="ARBA" id="ARBA00022891"/>
    </source>
</evidence>
<evidence type="ECO:0000256" key="10">
    <source>
        <dbReference type="SAM" id="SignalP"/>
    </source>
</evidence>
<keyword evidence="3 6" id="KW-0634">PQQ</keyword>
<feature type="binding site" evidence="7">
    <location>
        <position position="319"/>
    </location>
    <ligand>
        <name>Ca(2+)</name>
        <dbReference type="ChEBI" id="CHEBI:29108"/>
    </ligand>
</feature>
<feature type="domain" description="Pyrrolo-quinoline quinone repeat" evidence="11">
    <location>
        <begin position="502"/>
        <end position="557"/>
    </location>
</feature>
<evidence type="ECO:0000259" key="11">
    <source>
        <dbReference type="Pfam" id="PF01011"/>
    </source>
</evidence>
<evidence type="ECO:0000256" key="5">
    <source>
        <dbReference type="PIRSR" id="PIRSR617512-1"/>
    </source>
</evidence>
<comment type="similarity">
    <text evidence="1">Belongs to the bacterial PQQ dehydrogenase family.</text>
</comment>
<organism evidence="12 13">
    <name type="scientific">Jiella flava</name>
    <dbReference type="NCBI Taxonomy" id="2816857"/>
    <lineage>
        <taxon>Bacteria</taxon>
        <taxon>Pseudomonadati</taxon>
        <taxon>Pseudomonadota</taxon>
        <taxon>Alphaproteobacteria</taxon>
        <taxon>Hyphomicrobiales</taxon>
        <taxon>Aurantimonadaceae</taxon>
        <taxon>Jiella</taxon>
    </lineage>
</organism>
<sequence>MSLRLLFVFAILSLITSAALADGRSLPALIDDPADWPIQTGDYASTRYSQLDQINADTVSKLRPVWSFSTGVLRGHEGGPLVVGNMMYVHTPFPNVVYALDLSKDGEIVWKYEPHQDPQVIQVMCCDTVYRGLAYDEGTIFLHQADTTVVALDAATGAVKWHVKNGDPSTGEVNTATVLPAKGRLIVGTAGGEFGVRCDLTAYDEKTGKKLWRAYATGPDADMLIDPKTTTVLGKPVGPDTGLTSWEGDEWKIGGACPWSWFSYDPDLDLIYYGTGNPASWNPVQRPGDNKWSNSIFARDLATGKARWIYQMTPHDEWDYDGVNEMILTDQTIDGRPRKLLTHFDRNGFGYTLDRVTGQLLVAQKFDPSVNWARRVDTDPQSPTYGQPIRDPVFSTDQDGDGEDTTTSGICPGAPGAKNEQPAAYSPKTKLFYVPTNHVCMDYEPFRVAYTAGQPYVGATLRLYPAPKGKGFDRDGVMGSLTAWDNVEGKIVWALPERFSVWSGVLATAGDVVFYGTLEGYLKAVDAKTGTMLYRYKTPSGIVGNVTTYRHDGRQYVAVLSGVGGWAGIGLAAGLTNPEDGSGAVGAYESLSHYTATGGVLTVFALPH</sequence>
<keyword evidence="7" id="KW-0106">Calcium</keyword>
<comment type="cofactor">
    <cofactor evidence="7">
        <name>Ca(2+)</name>
        <dbReference type="ChEBI" id="CHEBI:29108"/>
    </cofactor>
    <text evidence="7">Binds 1 Ca(2+) ion per subunit.</text>
</comment>
<dbReference type="GO" id="GO:0016020">
    <property type="term" value="C:membrane"/>
    <property type="evidence" value="ECO:0007669"/>
    <property type="project" value="InterPro"/>
</dbReference>